<evidence type="ECO:0000313" key="7">
    <source>
        <dbReference type="Proteomes" id="UP000800036"/>
    </source>
</evidence>
<keyword evidence="2 5" id="KW-0812">Transmembrane</keyword>
<keyword evidence="7" id="KW-1185">Reference proteome</keyword>
<evidence type="ECO:0000256" key="2">
    <source>
        <dbReference type="ARBA" id="ARBA00022692"/>
    </source>
</evidence>
<dbReference type="Gene3D" id="1.20.58.340">
    <property type="entry name" value="Magnesium transport protein CorA, transmembrane region"/>
    <property type="match status" value="1"/>
</dbReference>
<protein>
    <submittedName>
        <fullName evidence="6">Uncharacterized protein</fullName>
    </submittedName>
</protein>
<keyword evidence="3 5" id="KW-1133">Transmembrane helix</keyword>
<dbReference type="AlphaFoldDB" id="A0A6A5V6A2"/>
<evidence type="ECO:0000256" key="3">
    <source>
        <dbReference type="ARBA" id="ARBA00022989"/>
    </source>
</evidence>
<dbReference type="OrthoDB" id="1046782at2759"/>
<evidence type="ECO:0000256" key="1">
    <source>
        <dbReference type="ARBA" id="ARBA00004141"/>
    </source>
</evidence>
<evidence type="ECO:0000313" key="6">
    <source>
        <dbReference type="EMBL" id="KAF1972963.1"/>
    </source>
</evidence>
<feature type="transmembrane region" description="Helical" evidence="5">
    <location>
        <begin position="281"/>
        <end position="299"/>
    </location>
</feature>
<feature type="transmembrane region" description="Helical" evidence="5">
    <location>
        <begin position="319"/>
        <end position="339"/>
    </location>
</feature>
<gene>
    <name evidence="6" type="ORF">BU23DRAFT_147202</name>
</gene>
<dbReference type="InterPro" id="IPR045863">
    <property type="entry name" value="CorA_TM1_TM2"/>
</dbReference>
<accession>A0A6A5V6A2</accession>
<dbReference type="Proteomes" id="UP000800036">
    <property type="component" value="Unassembled WGS sequence"/>
</dbReference>
<name>A0A6A5V6A2_9PLEO</name>
<proteinExistence type="predicted"/>
<evidence type="ECO:0000256" key="5">
    <source>
        <dbReference type="SAM" id="Phobius"/>
    </source>
</evidence>
<comment type="subcellular location">
    <subcellularLocation>
        <location evidence="1">Membrane</location>
        <topology evidence="1">Multi-pass membrane protein</topology>
    </subcellularLocation>
</comment>
<dbReference type="EMBL" id="ML976684">
    <property type="protein sequence ID" value="KAF1972963.1"/>
    <property type="molecule type" value="Genomic_DNA"/>
</dbReference>
<reference evidence="6" key="1">
    <citation type="journal article" date="2020" name="Stud. Mycol.">
        <title>101 Dothideomycetes genomes: a test case for predicting lifestyles and emergence of pathogens.</title>
        <authorList>
            <person name="Haridas S."/>
            <person name="Albert R."/>
            <person name="Binder M."/>
            <person name="Bloem J."/>
            <person name="Labutti K."/>
            <person name="Salamov A."/>
            <person name="Andreopoulos B."/>
            <person name="Baker S."/>
            <person name="Barry K."/>
            <person name="Bills G."/>
            <person name="Bluhm B."/>
            <person name="Cannon C."/>
            <person name="Castanera R."/>
            <person name="Culley D."/>
            <person name="Daum C."/>
            <person name="Ezra D."/>
            <person name="Gonzalez J."/>
            <person name="Henrissat B."/>
            <person name="Kuo A."/>
            <person name="Liang C."/>
            <person name="Lipzen A."/>
            <person name="Lutzoni F."/>
            <person name="Magnuson J."/>
            <person name="Mondo S."/>
            <person name="Nolan M."/>
            <person name="Ohm R."/>
            <person name="Pangilinan J."/>
            <person name="Park H.-J."/>
            <person name="Ramirez L."/>
            <person name="Alfaro M."/>
            <person name="Sun H."/>
            <person name="Tritt A."/>
            <person name="Yoshinaga Y."/>
            <person name="Zwiers L.-H."/>
            <person name="Turgeon B."/>
            <person name="Goodwin S."/>
            <person name="Spatafora J."/>
            <person name="Crous P."/>
            <person name="Grigoriev I."/>
        </authorList>
    </citation>
    <scope>NUCLEOTIDE SEQUENCE</scope>
    <source>
        <strain evidence="6">CBS 107.79</strain>
    </source>
</reference>
<keyword evidence="4 5" id="KW-0472">Membrane</keyword>
<dbReference type="GO" id="GO:0016020">
    <property type="term" value="C:membrane"/>
    <property type="evidence" value="ECO:0007669"/>
    <property type="project" value="UniProtKB-SubCell"/>
</dbReference>
<evidence type="ECO:0000256" key="4">
    <source>
        <dbReference type="ARBA" id="ARBA00023136"/>
    </source>
</evidence>
<sequence length="439" mass="50211">MTMPFTKSIFLSIAERMKLPPVFFRVLFTGTPQSIPSRSEDNEEGFVFRTPKSVKENWTLGLSWNESFGDLKAFLYGLQSDETEALGTHLRDNQSQLYHPMNLPIILCEMLTDGDSNGIKAHASMLYDVEFKTKTALNTESLDAKGPDFGEMTRSLNTIISRLAFHDMRIKANRGFVERIELQMKSMSSRLGDKKISISEELRSSLKAATQLMWQRLVHLKTEHQALGLEIALNQRIAQSQLEIVYNLVAQRDNRDNRSLAEISTEIAITTKDDSFAMRTLAIMSIAFLPGTFVASFFSMSMFNWQAPAGTSVVSSRFYIYWAVTGPLTLVVFLIWLFWYEVHKKHDTYAAKLRARTQKQSMSRPSREEKFWDVGRLWPSKRWTHFNAKDEEKQAVEVIEEQHPSNVSTASFTVETVLRQRAPTTQVTRADTIPQGPLR</sequence>
<dbReference type="SUPFAM" id="SSF144083">
    <property type="entry name" value="Magnesium transport protein CorA, transmembrane region"/>
    <property type="match status" value="1"/>
</dbReference>
<organism evidence="6 7">
    <name type="scientific">Bimuria novae-zelandiae CBS 107.79</name>
    <dbReference type="NCBI Taxonomy" id="1447943"/>
    <lineage>
        <taxon>Eukaryota</taxon>
        <taxon>Fungi</taxon>
        <taxon>Dikarya</taxon>
        <taxon>Ascomycota</taxon>
        <taxon>Pezizomycotina</taxon>
        <taxon>Dothideomycetes</taxon>
        <taxon>Pleosporomycetidae</taxon>
        <taxon>Pleosporales</taxon>
        <taxon>Massarineae</taxon>
        <taxon>Didymosphaeriaceae</taxon>
        <taxon>Bimuria</taxon>
    </lineage>
</organism>